<dbReference type="GO" id="GO:0046872">
    <property type="term" value="F:metal ion binding"/>
    <property type="evidence" value="ECO:0007669"/>
    <property type="project" value="UniProtKB-KW"/>
</dbReference>
<evidence type="ECO:0000256" key="5">
    <source>
        <dbReference type="ARBA" id="ARBA00044554"/>
    </source>
</evidence>
<keyword evidence="6" id="KW-0479">Metal-binding</keyword>
<feature type="binding site" evidence="6">
    <location>
        <position position="175"/>
    </location>
    <ligand>
        <name>Mg(2+)</name>
        <dbReference type="ChEBI" id="CHEBI:18420"/>
        <label>1</label>
        <note>catalytic</note>
    </ligand>
</feature>
<dbReference type="EC" id="3.1.3.7" evidence="2"/>
<keyword evidence="6" id="KW-0460">Magnesium</keyword>
<proteinExistence type="inferred from homology"/>
<comment type="similarity">
    <text evidence="1">Belongs to the inositol monophosphatase superfamily.</text>
</comment>
<dbReference type="Pfam" id="PF00787">
    <property type="entry name" value="PX"/>
    <property type="match status" value="1"/>
</dbReference>
<dbReference type="SMART" id="SM00587">
    <property type="entry name" value="CHK"/>
    <property type="match status" value="1"/>
</dbReference>
<feature type="binding site" evidence="6">
    <location>
        <position position="218"/>
    </location>
    <ligand>
        <name>Mg(2+)</name>
        <dbReference type="ChEBI" id="CHEBI:18420"/>
        <label>1</label>
        <note>catalytic</note>
    </ligand>
</feature>
<evidence type="ECO:0000256" key="4">
    <source>
        <dbReference type="ARBA" id="ARBA00041815"/>
    </source>
</evidence>
<dbReference type="AlphaFoldDB" id="A0A8T1TWX9"/>
<evidence type="ECO:0000313" key="9">
    <source>
        <dbReference type="Proteomes" id="UP000688947"/>
    </source>
</evidence>
<protein>
    <recommendedName>
        <fullName evidence="3">3'(2'),5'-bisphosphate nucleotidase 1</fullName>
        <ecNumber evidence="2">3.1.3.7</ecNumber>
    </recommendedName>
    <alternativeName>
        <fullName evidence="4">Bisphosphate 3'-nucleotidase 1</fullName>
    </alternativeName>
    <alternativeName>
        <fullName evidence="5">Inositol-polyphosphate 1-phosphatase</fullName>
    </alternativeName>
</protein>
<accession>A0A8T1TWX9</accession>
<dbReference type="GO" id="GO:0035091">
    <property type="term" value="F:phosphatidylinositol binding"/>
    <property type="evidence" value="ECO:0007669"/>
    <property type="project" value="InterPro"/>
</dbReference>
<dbReference type="PANTHER" id="PTHR43028">
    <property type="entry name" value="3'(2'),5'-BISPHOSPHATE NUCLEOTIDASE 1"/>
    <property type="match status" value="1"/>
</dbReference>
<evidence type="ECO:0000256" key="6">
    <source>
        <dbReference type="PIRSR" id="PIRSR600760-2"/>
    </source>
</evidence>
<dbReference type="InterPro" id="IPR001683">
    <property type="entry name" value="PX_dom"/>
</dbReference>
<evidence type="ECO:0000313" key="8">
    <source>
        <dbReference type="EMBL" id="KAG6948528.1"/>
    </source>
</evidence>
<name>A0A8T1TWX9_9STRA</name>
<evidence type="ECO:0000256" key="2">
    <source>
        <dbReference type="ARBA" id="ARBA00012633"/>
    </source>
</evidence>
<dbReference type="VEuPathDB" id="FungiDB:PC110_g14831"/>
<comment type="cofactor">
    <cofactor evidence="6">
        <name>Mg(2+)</name>
        <dbReference type="ChEBI" id="CHEBI:18420"/>
    </cofactor>
</comment>
<dbReference type="InterPro" id="IPR020550">
    <property type="entry name" value="Inositol_monophosphatase_CS"/>
</dbReference>
<evidence type="ECO:0000256" key="1">
    <source>
        <dbReference type="ARBA" id="ARBA00009759"/>
    </source>
</evidence>
<dbReference type="Pfam" id="PF00459">
    <property type="entry name" value="Inositol_P"/>
    <property type="match status" value="1"/>
</dbReference>
<feature type="binding site" evidence="6">
    <location>
        <position position="219"/>
    </location>
    <ligand>
        <name>Mg(2+)</name>
        <dbReference type="ChEBI" id="CHEBI:18420"/>
        <label>1</label>
        <note>catalytic</note>
    </ligand>
</feature>
<dbReference type="InterPro" id="IPR015897">
    <property type="entry name" value="CHK_kinase-like"/>
</dbReference>
<sequence length="837" mass="92513">MPYESFMPQQQVEITEVVQDSTTNAWMYVLHVQRGNTSTYSSPRGPVEEGFSHEYVISRRFSEFKQLHAALVAVMGDALTPLPADGLMTLIMADNQALLDERRQVLAQIVMDILNHPVARDLPDVLEFLGHESISAKVMAPLSGQCTGSIRKTSCPAWTAPSLASAFPHLTIVGEEGELAPPAPEDVVQCDIKALDDVTFDGDDALNLDDLVLWVDPLDGTKRFADKMYDEVSVLIGITYKMRPIAGVVHLPFHGKHGVTYWGGPGVGVFRSEHEETEAQTTHAKFSKQSPMFPQRPLVCTVSSTNCDLVNNALRLLAPSTVLTGGATGTMVLGVITGHSDAFFRFKAATRKWDICAVEPLIEALGGKLTDTQGNVYVYNHIANAPDFDNERGLVACVEPEAHQTVLNVLAKVNLTSALDGREMAPQWFQDCVFPARQVSAVHVVPGSIHQGKHSAVAKLDVHFTDSDSKTTLFLKKSARNELPARSAAHWKRDIASYRTEATFYANFASSLQTRGVSLIRPLAVFQSDAAGHCTSNLVATDTEMCSDPENFLMLLECLGATSPELVNYEAADCLELDDTRQALSYLANLHASTWGQEDLLEKAGTELWPAACWWAFPKRGEKELAQASDVWPQMLRNWEKVFEAESSLPSTADLESLGERMIEHAAYISSCLSNAALSTVVHGDFKSANLFFESQSRKVIAFDWQWSGVGLGAMDVANLLNTSVSISLLRNDEDELELLQFYYDRLRERLQTLGVVSDLHTSYPFCAFERHYMLATLEYARLLISNFWKRMSPQSCVAKADNANCGLGYRSVPHVVRMVRKLHAGLERVNSERLMS</sequence>
<organism evidence="8 9">
    <name type="scientific">Phytophthora cactorum</name>
    <dbReference type="NCBI Taxonomy" id="29920"/>
    <lineage>
        <taxon>Eukaryota</taxon>
        <taxon>Sar</taxon>
        <taxon>Stramenopiles</taxon>
        <taxon>Oomycota</taxon>
        <taxon>Peronosporomycetes</taxon>
        <taxon>Peronosporales</taxon>
        <taxon>Peronosporaceae</taxon>
        <taxon>Phytophthora</taxon>
    </lineage>
</organism>
<dbReference type="PROSITE" id="PS50195">
    <property type="entry name" value="PX"/>
    <property type="match status" value="1"/>
</dbReference>
<dbReference type="GO" id="GO:0046854">
    <property type="term" value="P:phosphatidylinositol phosphate biosynthetic process"/>
    <property type="evidence" value="ECO:0007669"/>
    <property type="project" value="InterPro"/>
</dbReference>
<gene>
    <name evidence="8" type="ORF">JG687_00015421</name>
</gene>
<feature type="binding site" evidence="6">
    <location>
        <position position="354"/>
    </location>
    <ligand>
        <name>Mg(2+)</name>
        <dbReference type="ChEBI" id="CHEBI:18420"/>
        <label>1</label>
        <note>catalytic</note>
    </ligand>
</feature>
<dbReference type="Proteomes" id="UP000688947">
    <property type="component" value="Unassembled WGS sequence"/>
</dbReference>
<dbReference type="OrthoDB" id="10254945at2759"/>
<dbReference type="InterPro" id="IPR004119">
    <property type="entry name" value="EcKL"/>
</dbReference>
<feature type="binding site" evidence="6">
    <location>
        <position position="216"/>
    </location>
    <ligand>
        <name>Mg(2+)</name>
        <dbReference type="ChEBI" id="CHEBI:18420"/>
        <label>1</label>
        <note>catalytic</note>
    </ligand>
</feature>
<evidence type="ECO:0000259" key="7">
    <source>
        <dbReference type="PROSITE" id="PS50195"/>
    </source>
</evidence>
<evidence type="ECO:0000256" key="3">
    <source>
        <dbReference type="ARBA" id="ARBA00040342"/>
    </source>
</evidence>
<dbReference type="Pfam" id="PF02958">
    <property type="entry name" value="EcKL"/>
    <property type="match status" value="1"/>
</dbReference>
<dbReference type="PANTHER" id="PTHR43028:SF5">
    <property type="entry name" value="3'(2'),5'-BISPHOSPHATE NUCLEOTIDASE 1"/>
    <property type="match status" value="1"/>
</dbReference>
<dbReference type="PROSITE" id="PS00630">
    <property type="entry name" value="IMP_2"/>
    <property type="match status" value="1"/>
</dbReference>
<dbReference type="GO" id="GO:0008441">
    <property type="term" value="F:3'(2'),5'-bisphosphate nucleotidase activity"/>
    <property type="evidence" value="ECO:0007669"/>
    <property type="project" value="UniProtKB-EC"/>
</dbReference>
<dbReference type="InterPro" id="IPR050725">
    <property type="entry name" value="CysQ/Inositol_MonoPase"/>
</dbReference>
<dbReference type="EMBL" id="JAENGZ010001370">
    <property type="protein sequence ID" value="KAG6948528.1"/>
    <property type="molecule type" value="Genomic_DNA"/>
</dbReference>
<reference evidence="8" key="1">
    <citation type="submission" date="2021-01" db="EMBL/GenBank/DDBJ databases">
        <title>Phytophthora aleatoria, a newly-described species from Pinus radiata is distinct from Phytophthora cactorum isolates based on comparative genomics.</title>
        <authorList>
            <person name="Mcdougal R."/>
            <person name="Panda P."/>
            <person name="Williams N."/>
            <person name="Studholme D.J."/>
        </authorList>
    </citation>
    <scope>NUCLEOTIDE SEQUENCE</scope>
    <source>
        <strain evidence="8">NZFS 3830</strain>
    </source>
</reference>
<comment type="caution">
    <text evidence="8">The sequence shown here is derived from an EMBL/GenBank/DDBJ whole genome shotgun (WGS) entry which is preliminary data.</text>
</comment>
<dbReference type="InterPro" id="IPR000760">
    <property type="entry name" value="Inositol_monophosphatase-like"/>
</dbReference>
<feature type="domain" description="PX" evidence="7">
    <location>
        <begin position="6"/>
        <end position="136"/>
    </location>
</feature>
<dbReference type="CDD" id="cd06093">
    <property type="entry name" value="PX_domain"/>
    <property type="match status" value="1"/>
</dbReference>